<keyword evidence="5 12" id="KW-0378">Hydrolase</keyword>
<dbReference type="GO" id="GO:0003677">
    <property type="term" value="F:DNA binding"/>
    <property type="evidence" value="ECO:0007669"/>
    <property type="project" value="UniProtKB-UniRule"/>
</dbReference>
<dbReference type="EC" id="3.1.-.-" evidence="12"/>
<keyword evidence="3 12" id="KW-0479">Metal-binding</keyword>
<keyword evidence="16" id="KW-1185">Reference proteome</keyword>
<dbReference type="InterPro" id="IPR036397">
    <property type="entry name" value="RNaseH_sf"/>
</dbReference>
<evidence type="ECO:0000256" key="3">
    <source>
        <dbReference type="ARBA" id="ARBA00022723"/>
    </source>
</evidence>
<dbReference type="GO" id="GO:0016787">
    <property type="term" value="F:hydrolase activity"/>
    <property type="evidence" value="ECO:0007669"/>
    <property type="project" value="UniProtKB-KW"/>
</dbReference>
<reference evidence="15 16" key="1">
    <citation type="submission" date="2018-08" db="EMBL/GenBank/DDBJ databases">
        <title>Chryseobacterium nematophagum: a novel matrix digesting pathogen of nematodes.</title>
        <authorList>
            <person name="Page A."/>
            <person name="Roberts M."/>
            <person name="Felix M.-A."/>
            <person name="Weir W."/>
        </authorList>
    </citation>
    <scope>NUCLEOTIDE SEQUENCE [LARGE SCALE GENOMIC DNA]</scope>
    <source>
        <strain evidence="15 16">JUb275</strain>
    </source>
</reference>
<evidence type="ECO:0000256" key="8">
    <source>
        <dbReference type="ARBA" id="ARBA00023118"/>
    </source>
</evidence>
<evidence type="ECO:0000256" key="6">
    <source>
        <dbReference type="ARBA" id="ARBA00022842"/>
    </source>
</evidence>
<dbReference type="GO" id="GO:0046872">
    <property type="term" value="F:metal ion binding"/>
    <property type="evidence" value="ECO:0007669"/>
    <property type="project" value="UniProtKB-UniRule"/>
</dbReference>
<dbReference type="GO" id="GO:0051607">
    <property type="term" value="P:defense response to virus"/>
    <property type="evidence" value="ECO:0007669"/>
    <property type="project" value="UniProtKB-UniRule"/>
</dbReference>
<proteinExistence type="inferred from homology"/>
<evidence type="ECO:0000256" key="4">
    <source>
        <dbReference type="ARBA" id="ARBA00022759"/>
    </source>
</evidence>
<name>A0A3M7L882_9FLAO</name>
<protein>
    <recommendedName>
        <fullName evidence="12">CRISPR-associated endonuclease Cas9</fullName>
        <ecNumber evidence="12">3.1.-.-</ecNumber>
    </recommendedName>
</protein>
<dbReference type="GO" id="GO:0043571">
    <property type="term" value="P:maintenance of CRISPR repeat elements"/>
    <property type="evidence" value="ECO:0007669"/>
    <property type="project" value="UniProtKB-UniRule"/>
</dbReference>
<organism evidence="15 16">
    <name type="scientific">Chryseobacterium nematophagum</name>
    <dbReference type="NCBI Taxonomy" id="2305228"/>
    <lineage>
        <taxon>Bacteria</taxon>
        <taxon>Pseudomonadati</taxon>
        <taxon>Bacteroidota</taxon>
        <taxon>Flavobacteriia</taxon>
        <taxon>Flavobacteriales</taxon>
        <taxon>Weeksellaceae</taxon>
        <taxon>Chryseobacterium group</taxon>
        <taxon>Chryseobacterium</taxon>
    </lineage>
</organism>
<gene>
    <name evidence="12 15" type="primary">cas9</name>
    <name evidence="15" type="ORF">D1632_12415</name>
</gene>
<keyword evidence="10" id="KW-0464">Manganese</keyword>
<evidence type="ECO:0000256" key="5">
    <source>
        <dbReference type="ARBA" id="ARBA00022801"/>
    </source>
</evidence>
<dbReference type="Pfam" id="PF18541">
    <property type="entry name" value="RuvC_III"/>
    <property type="match status" value="1"/>
</dbReference>
<evidence type="ECO:0000313" key="16">
    <source>
        <dbReference type="Proteomes" id="UP000267524"/>
    </source>
</evidence>
<feature type="binding site" evidence="12">
    <location>
        <position position="1020"/>
    </location>
    <ligand>
        <name>Mg(2+)</name>
        <dbReference type="ChEBI" id="CHEBI:18420"/>
        <label>2</label>
    </ligand>
</feature>
<dbReference type="HAMAP" id="MF_01480">
    <property type="entry name" value="Cas9"/>
    <property type="match status" value="1"/>
</dbReference>
<accession>A0A3M7L882</accession>
<evidence type="ECO:0000256" key="2">
    <source>
        <dbReference type="ARBA" id="ARBA00022722"/>
    </source>
</evidence>
<dbReference type="EMBL" id="QWIV01000014">
    <property type="protein sequence ID" value="RMZ58419.1"/>
    <property type="molecule type" value="Genomic_DNA"/>
</dbReference>
<comment type="subunit">
    <text evidence="11 12">Monomer. Binds crRNA and tracrRNA.</text>
</comment>
<dbReference type="InterPro" id="IPR028629">
    <property type="entry name" value="Cas9"/>
</dbReference>
<keyword evidence="2 12" id="KW-0540">Nuclease</keyword>
<dbReference type="Gene3D" id="3.30.420.10">
    <property type="entry name" value="Ribonuclease H-like superfamily/Ribonuclease H"/>
    <property type="match status" value="3"/>
</dbReference>
<dbReference type="InterPro" id="IPR041383">
    <property type="entry name" value="RuvC_III"/>
</dbReference>
<keyword evidence="6 12" id="KW-0460">Magnesium</keyword>
<evidence type="ECO:0000256" key="10">
    <source>
        <dbReference type="ARBA" id="ARBA00023211"/>
    </source>
</evidence>
<dbReference type="NCBIfam" id="TIGR01865">
    <property type="entry name" value="cas_Csn1"/>
    <property type="match status" value="1"/>
</dbReference>
<dbReference type="Gene3D" id="1.10.30.50">
    <property type="match status" value="1"/>
</dbReference>
<evidence type="ECO:0000256" key="11">
    <source>
        <dbReference type="ARBA" id="ARBA00046380"/>
    </source>
</evidence>
<dbReference type="Pfam" id="PF13395">
    <property type="entry name" value="HNH_4"/>
    <property type="match status" value="1"/>
</dbReference>
<feature type="compositionally biased region" description="Acidic residues" evidence="13">
    <location>
        <begin position="163"/>
        <end position="173"/>
    </location>
</feature>
<comment type="function">
    <text evidence="12">CRISPR (clustered regularly interspaced short palindromic repeat) is an adaptive immune system that provides protection against mobile genetic elements (viruses, transposable elements and conjugative plasmids). CRISPR clusters contain spacers, sequences complementary to antecedent mobile elements, and target invading nucleic acids. CRISPR clusters are transcribed and processed into CRISPR RNA (crRNA). In type II CRISPR systems correct processing of pre-crRNA requires a trans-encoded small RNA (tracrRNA), endogenous ribonuclease 3 (rnc) and this protein. The tracrRNA serves as a guide for ribonuclease 3-aided processing of pre-crRNA. Subsequently Cas9/crRNA/tracrRNA endonucleolytically cleaves linear or circular dsDNA target complementary to the spacer; Cas9 is inactive in the absence of the 2 guide RNAs (gRNA). Cas9 recognizes the protospacer adjacent motif (PAM) in the CRISPR repeat sequences to help distinguish self versus nonself, as targets within the bacterial CRISPR locus do not have PAMs. PAM recognition is also required for catalytic activity.</text>
</comment>
<feature type="binding site" evidence="12">
    <location>
        <position position="8"/>
    </location>
    <ligand>
        <name>Mg(2+)</name>
        <dbReference type="ChEBI" id="CHEBI:18420"/>
        <label>2</label>
    </ligand>
</feature>
<keyword evidence="7 12" id="KW-0694">RNA-binding</keyword>
<feature type="binding site" evidence="12">
    <location>
        <position position="711"/>
    </location>
    <ligand>
        <name>Mg(2+)</name>
        <dbReference type="ChEBI" id="CHEBI:18420"/>
        <label>1</label>
    </ligand>
</feature>
<feature type="active site" description="For RuvC-like nuclease domain" evidence="12">
    <location>
        <position position="8"/>
    </location>
</feature>
<comment type="cofactor">
    <cofactor evidence="1 12">
        <name>Mg(2+)</name>
        <dbReference type="ChEBI" id="CHEBI:18420"/>
    </cofactor>
</comment>
<keyword evidence="8 12" id="KW-0051">Antiviral defense</keyword>
<keyword evidence="9 12" id="KW-0238">DNA-binding</keyword>
<dbReference type="GO" id="GO:0003723">
    <property type="term" value="F:RNA binding"/>
    <property type="evidence" value="ECO:0007669"/>
    <property type="project" value="UniProtKB-UniRule"/>
</dbReference>
<dbReference type="InterPro" id="IPR033114">
    <property type="entry name" value="HNH_CAS9"/>
</dbReference>
<comment type="domain">
    <text evidence="12">Has 2 endonuclease domains. The discontinuous RuvC-like domain cleaves the target DNA noncomplementary to crRNA while the HNH nuclease domain cleaves the target DNA complementary to crRNA.</text>
</comment>
<evidence type="ECO:0000256" key="1">
    <source>
        <dbReference type="ARBA" id="ARBA00001946"/>
    </source>
</evidence>
<keyword evidence="4 12" id="KW-0255">Endonuclease</keyword>
<evidence type="ECO:0000256" key="9">
    <source>
        <dbReference type="ARBA" id="ARBA00023125"/>
    </source>
</evidence>
<feature type="binding site" evidence="12">
    <location>
        <position position="711"/>
    </location>
    <ligand>
        <name>Mg(2+)</name>
        <dbReference type="ChEBI" id="CHEBI:18420"/>
        <label>2</label>
    </ligand>
</feature>
<dbReference type="PROSITE" id="PS51749">
    <property type="entry name" value="HNH_CAS9"/>
    <property type="match status" value="1"/>
</dbReference>
<feature type="region of interest" description="Disordered" evidence="13">
    <location>
        <begin position="156"/>
        <end position="179"/>
    </location>
</feature>
<feature type="binding site" evidence="12">
    <location>
        <position position="707"/>
    </location>
    <ligand>
        <name>Mg(2+)</name>
        <dbReference type="ChEBI" id="CHEBI:18420"/>
        <label>1</label>
    </ligand>
</feature>
<dbReference type="Proteomes" id="UP000267524">
    <property type="component" value="Unassembled WGS sequence"/>
</dbReference>
<evidence type="ECO:0000313" key="15">
    <source>
        <dbReference type="EMBL" id="RMZ58419.1"/>
    </source>
</evidence>
<dbReference type="GO" id="GO:0004519">
    <property type="term" value="F:endonuclease activity"/>
    <property type="evidence" value="ECO:0007669"/>
    <property type="project" value="UniProtKB-UniRule"/>
</dbReference>
<dbReference type="InterPro" id="IPR003615">
    <property type="entry name" value="HNH_nuc"/>
</dbReference>
<comment type="similarity">
    <text evidence="12">Belongs to the CRISPR-associated Cas9 family.</text>
</comment>
<comment type="caution">
    <text evidence="15">The sequence shown here is derived from an EMBL/GenBank/DDBJ whole genome shotgun (WGS) entry which is preliminary data.</text>
</comment>
<evidence type="ECO:0000256" key="7">
    <source>
        <dbReference type="ARBA" id="ARBA00022884"/>
    </source>
</evidence>
<evidence type="ECO:0000256" key="13">
    <source>
        <dbReference type="SAM" id="MobiDB-lite"/>
    </source>
</evidence>
<feature type="active site" description="Proton acceptor for HNH nuclease domain" evidence="12">
    <location>
        <position position="815"/>
    </location>
</feature>
<evidence type="ECO:0000259" key="14">
    <source>
        <dbReference type="PROSITE" id="PS51749"/>
    </source>
</evidence>
<sequence>MKTILGLDLGTNSIGWALIKQDFENKKGEILGMGSRIIPMGAELSKFEQGQAQTKNANRRIARGIRKLNKRYKQRRNKLIYILQQLGMLPEQVKLVNEFSDPNKLDKISILPISKNQQQLTAFDLLELRVKALTEKIELEELGKIIYKYNQLRGYSGGNSEPEKEDNNDDESEEKEKTNESFVVFSKILSLGQPEEIPFKGKKLNKRKITIQTEDGIVEAETFLDSLKENDSLELQFNIRRAKSGDTITIKLPNKTSWRKKMENIEKQLADKSKEIGREYFISELLFDVLKENRWAKIRNNVILRSRYESEFEAVWKEQSKYYPFLESLEKDKLQKILEFIFPGQKESQEKLRQTGLEKGLKYVIKNQVVFYQRELKDQSDLISNCRFEHTEKVIAKSHPVFQEYKIWEQINKLVINTKTENGVNRKGEIRYRYIDRPIPTALKEWLYEELQSKKEVSFGPILTKLKKEFYLRENVDFLNGMNAKDKLKGNDTKAILQKTLGELWDIFGLDDAKRQIELWDILYNGKGNEYDLTSDRTSKVLAFIGKYSPELESRDATAIKISKIKFSRNYSNLSLKAIENFLPLVRAGKFFDQNFSDTLRDKIIKLLNENVEDPFEKSAQEFLDKNQDVLSDGGIVNAIATILVYDQHTTKEYSKEELIKEFTEISRLKQGELRNPLVEQIINEALIIVREIWQKYGFKPDEIRIELARELKNNAVERGKMYSANLKSQKYNAEIRSKLIELKQEISITNIEKYKLWISQENMQEAYLKNYNDPSKSEIEKLKLWESQGHISPYTGQPIPLSELFNRERYDVDHIIPQSRYFDDSLANKIICEKSINNEKGNRTSMEYFEAGSVNHQIYTKEQFIDHANKYFSGKKRKNLLATSIPEDPIQRQIKDTQYISIRIREELNKIVGNENVKTTTGGVTDYLRNHWGLTDKFKVLLKERYETVLPKLAQLEYVNYKKETESKAEEYEKAGVEFNEPILGENIFIEKFKSEFIKKKNNKLIIKGWSKRIDHRHHAMDALVIACTQPAYIKRLNDLNQVLKEWLDKNKEKFFPGFTGSKTELLDEVLNLESEKRKEIFNQLEKFRAIEMPWNGFPEEAEQKLKEIIVSHKPKDKLYVSIDKFDINNPRKKLMPQIKLRGQLHEAKNYGLKNGKETKRIQLSELFDKEKSATLGNLNKITNEFLKRIILKHYEEDYKFNNKDAFSAEGILDLNKKLSERKDEQGNSKPHPPISAIKIYYKDPAKAKKKKIDDEDDISLQRLDRQKSFNNSLYVKTGDNYLFAVMEKEVFNKKLKKNKTERHYDLITFFDAANLLKSEFNDSDDKKNFSKEDLFKKYFEERNQARLLFTLKQGDFVYLPNDTEEVIIDESSSLFTDYWRNIPERSKNIYVVQKFSGKEIYFLKHTIADTITKKIEFGSQDCYQSLNGRSIKEFCFKINSDRLGNISKA</sequence>
<feature type="domain" description="HNH Cas9-type" evidence="14">
    <location>
        <begin position="727"/>
        <end position="895"/>
    </location>
</feature>
<feature type="binding site" evidence="12">
    <location>
        <position position="8"/>
    </location>
    <ligand>
        <name>Mg(2+)</name>
        <dbReference type="ChEBI" id="CHEBI:18420"/>
        <label>1</label>
    </ligand>
</feature>
<evidence type="ECO:0000256" key="12">
    <source>
        <dbReference type="HAMAP-Rule" id="MF_01480"/>
    </source>
</evidence>
<dbReference type="RefSeq" id="WP_122547571.1">
    <property type="nucleotide sequence ID" value="NZ_QWIV01000014.1"/>
</dbReference>